<dbReference type="Proteomes" id="UP000256269">
    <property type="component" value="Unassembled WGS sequence"/>
</dbReference>
<proteinExistence type="predicted"/>
<dbReference type="RefSeq" id="WP_116173686.1">
    <property type="nucleotide sequence ID" value="NZ_CP144375.1"/>
</dbReference>
<reference evidence="1 2" key="1">
    <citation type="submission" date="2018-08" db="EMBL/GenBank/DDBJ databases">
        <title>Genomic Encyclopedia of Archaeal and Bacterial Type Strains, Phase II (KMG-II): from individual species to whole genera.</title>
        <authorList>
            <person name="Goeker M."/>
        </authorList>
    </citation>
    <scope>NUCLEOTIDE SEQUENCE [LARGE SCALE GENOMIC DNA]</scope>
    <source>
        <strain evidence="1 2">DSM 45791</strain>
    </source>
</reference>
<dbReference type="EMBL" id="QUNO01000003">
    <property type="protein sequence ID" value="REH51618.1"/>
    <property type="molecule type" value="Genomic_DNA"/>
</dbReference>
<evidence type="ECO:0000313" key="1">
    <source>
        <dbReference type="EMBL" id="REH51618.1"/>
    </source>
</evidence>
<comment type="caution">
    <text evidence="1">The sequence shown here is derived from an EMBL/GenBank/DDBJ whole genome shotgun (WGS) entry which is preliminary data.</text>
</comment>
<name>A0A3E0HYR3_9PSEU</name>
<organism evidence="1 2">
    <name type="scientific">Kutzneria buriramensis</name>
    <dbReference type="NCBI Taxonomy" id="1045776"/>
    <lineage>
        <taxon>Bacteria</taxon>
        <taxon>Bacillati</taxon>
        <taxon>Actinomycetota</taxon>
        <taxon>Actinomycetes</taxon>
        <taxon>Pseudonocardiales</taxon>
        <taxon>Pseudonocardiaceae</taxon>
        <taxon>Kutzneria</taxon>
    </lineage>
</organism>
<gene>
    <name evidence="1" type="ORF">BCF44_10367</name>
</gene>
<dbReference type="OrthoDB" id="3867870at2"/>
<keyword evidence="2" id="KW-1185">Reference proteome</keyword>
<dbReference type="AlphaFoldDB" id="A0A3E0HYR3"/>
<evidence type="ECO:0000313" key="2">
    <source>
        <dbReference type="Proteomes" id="UP000256269"/>
    </source>
</evidence>
<protein>
    <submittedName>
        <fullName evidence="1">Uncharacterized protein</fullName>
    </submittedName>
</protein>
<accession>A0A3E0HYR3</accession>
<sequence length="210" mass="23359">MLDWVTISALATAIGTLVLAVATFSSVRSASRAARAAERALQLGLRPVLLSSRLEDPVQKVGFQDRKWLKVPGACANAEVGEDAVYLAISLRNAGNGLAVLHGWRFEAARPINHVKPELAEFHRLTRDLYVPAGEYGYWQGAFRDAGDPQFELAREAVKNREPMTVDVLYGDHDGGQRTISRFVMVPRDDDGWLVSHARQWNLDRPEPRD</sequence>